<dbReference type="InterPro" id="IPR001965">
    <property type="entry name" value="Znf_PHD"/>
</dbReference>
<proteinExistence type="predicted"/>
<keyword evidence="2 4" id="KW-0863">Zinc-finger</keyword>
<keyword evidence="9" id="KW-1185">Reference proteome</keyword>
<evidence type="ECO:0000313" key="8">
    <source>
        <dbReference type="EMBL" id="KAK1726991.1"/>
    </source>
</evidence>
<gene>
    <name evidence="8" type="ORF">BDZ83DRAFT_718169</name>
</gene>
<dbReference type="SUPFAM" id="SSF57850">
    <property type="entry name" value="RING/U-box"/>
    <property type="match status" value="1"/>
</dbReference>
<feature type="compositionally biased region" description="Low complexity" evidence="5">
    <location>
        <begin position="576"/>
        <end position="591"/>
    </location>
</feature>
<name>A0AAD8XHX2_GLOAC</name>
<protein>
    <recommendedName>
        <fullName evidence="10">PHD and RING finger domain-containing protein</fullName>
    </recommendedName>
</protein>
<dbReference type="InterPro" id="IPR013083">
    <property type="entry name" value="Znf_RING/FYVE/PHD"/>
</dbReference>
<dbReference type="InterPro" id="IPR019787">
    <property type="entry name" value="Znf_PHD-finger"/>
</dbReference>
<dbReference type="AlphaFoldDB" id="A0AAD8XHX2"/>
<dbReference type="PROSITE" id="PS50016">
    <property type="entry name" value="ZF_PHD_2"/>
    <property type="match status" value="1"/>
</dbReference>
<dbReference type="InterPro" id="IPR001841">
    <property type="entry name" value="Znf_RING"/>
</dbReference>
<dbReference type="SUPFAM" id="SSF57903">
    <property type="entry name" value="FYVE/PHD zinc finger"/>
    <property type="match status" value="1"/>
</dbReference>
<dbReference type="RefSeq" id="XP_060367046.1">
    <property type="nucleotide sequence ID" value="XM_060512035.1"/>
</dbReference>
<feature type="compositionally biased region" description="Polar residues" evidence="5">
    <location>
        <begin position="609"/>
        <end position="618"/>
    </location>
</feature>
<dbReference type="SMART" id="SM00249">
    <property type="entry name" value="PHD"/>
    <property type="match status" value="1"/>
</dbReference>
<dbReference type="PANTHER" id="PTHR12618:SF20">
    <property type="entry name" value="PHD AND RING FINGER DOMAIN-CONTAINING PROTEIN 1"/>
    <property type="match status" value="1"/>
</dbReference>
<feature type="compositionally biased region" description="Low complexity" evidence="5">
    <location>
        <begin position="524"/>
        <end position="544"/>
    </location>
</feature>
<accession>A0AAD8XHX2</accession>
<dbReference type="Gene3D" id="3.30.40.10">
    <property type="entry name" value="Zinc/RING finger domain, C3HC4 (zinc finger)"/>
    <property type="match status" value="2"/>
</dbReference>
<evidence type="ECO:0000256" key="2">
    <source>
        <dbReference type="ARBA" id="ARBA00022771"/>
    </source>
</evidence>
<dbReference type="Pfam" id="PF13639">
    <property type="entry name" value="zf-RING_2"/>
    <property type="match status" value="1"/>
</dbReference>
<feature type="compositionally biased region" description="Low complexity" evidence="5">
    <location>
        <begin position="415"/>
        <end position="468"/>
    </location>
</feature>
<dbReference type="InterPro" id="IPR011011">
    <property type="entry name" value="Znf_FYVE_PHD"/>
</dbReference>
<evidence type="ECO:0000256" key="4">
    <source>
        <dbReference type="PROSITE-ProRule" id="PRU00175"/>
    </source>
</evidence>
<dbReference type="InterPro" id="IPR019786">
    <property type="entry name" value="Zinc_finger_PHD-type_CS"/>
</dbReference>
<dbReference type="PANTHER" id="PTHR12618">
    <property type="entry name" value="PHD AND RING FINGER DOMAIN-CONTAINING PROTEIN 1"/>
    <property type="match status" value="1"/>
</dbReference>
<evidence type="ECO:0000313" key="9">
    <source>
        <dbReference type="Proteomes" id="UP001244207"/>
    </source>
</evidence>
<keyword evidence="3" id="KW-0862">Zinc</keyword>
<evidence type="ECO:0000259" key="6">
    <source>
        <dbReference type="PROSITE" id="PS50016"/>
    </source>
</evidence>
<evidence type="ECO:0000259" key="7">
    <source>
        <dbReference type="PROSITE" id="PS50089"/>
    </source>
</evidence>
<dbReference type="GeneID" id="85395933"/>
<feature type="domain" description="PHD-type" evidence="6">
    <location>
        <begin position="157"/>
        <end position="206"/>
    </location>
</feature>
<feature type="region of interest" description="Disordered" evidence="5">
    <location>
        <begin position="338"/>
        <end position="625"/>
    </location>
</feature>
<keyword evidence="1" id="KW-0479">Metal-binding</keyword>
<sequence length="697" mass="76442">MTEPDQCIICLESLQHPSLQQQQQQQQQQDAATGNGAGSAAAKATASTTTTTTTTTTQPTYRAIDSDLEILEEPESNYIATLVGCNHVVHDQCIRSWAKNSNTCPICRTPFNEVSLSSELNGPPIDSYAVQDKKQEQEFDIHRWLQENPEGEGEEPSPACPICESSDHEEVLLLCDGCNAAYHTHCIGLSGVPQTESWYCFECDENNNASRSSPSEASDVEVIQSRPLNRAARSANRRNVTAQRGLLRTQLQARNARREARSLEWQGAWDRIASRIYDATDIDLDNHEDEDLFQGFRRAQAQRGHFRDIQEHQDWEQRMSIASRLGARDIFARNIRPTVGHRLDGGPVEPVMQPPPPAPETREEQQAWGALERAREAETSAPNPRKRKSRSTTASPQEPAQEPERKLKRPRTRRLPLQGEGSASGSASASVSGSGSGSGTASSAGPSTVSALAPAPTITSSPAPTSLLASRPQTNGATQRVQSPINTEPGPSFLSSLLKEVEMSAPSDDETVRNYFGTHSGVDPSSPVTSPSPSSRNSPRALSLTPPPHPRPSSPTLSLSSYVEPRFPKANYSPTRNAGDSSDSDSRSNGAEIRQPRPQRPNRQRPTFARSQDSSPTRSAIPFETKERISGIVRAALKPHWRAKELTTDQYANINRDVSRKLYDGLRDPQTLDDDAKKTCEKIATKEVARAIEELKA</sequence>
<dbReference type="SMART" id="SM00184">
    <property type="entry name" value="RING"/>
    <property type="match status" value="2"/>
</dbReference>
<feature type="domain" description="RING-type" evidence="7">
    <location>
        <begin position="7"/>
        <end position="108"/>
    </location>
</feature>
<dbReference type="InterPro" id="IPR047157">
    <property type="entry name" value="PHRF1/Atg35"/>
</dbReference>
<dbReference type="Proteomes" id="UP001244207">
    <property type="component" value="Unassembled WGS sequence"/>
</dbReference>
<dbReference type="Pfam" id="PF00628">
    <property type="entry name" value="PHD"/>
    <property type="match status" value="1"/>
</dbReference>
<comment type="caution">
    <text evidence="8">The sequence shown here is derived from an EMBL/GenBank/DDBJ whole genome shotgun (WGS) entry which is preliminary data.</text>
</comment>
<feature type="compositionally biased region" description="Low complexity" evidence="5">
    <location>
        <begin position="21"/>
        <end position="57"/>
    </location>
</feature>
<feature type="compositionally biased region" description="Polar residues" evidence="5">
    <location>
        <begin position="471"/>
        <end position="486"/>
    </location>
</feature>
<dbReference type="PROSITE" id="PS01359">
    <property type="entry name" value="ZF_PHD_1"/>
    <property type="match status" value="1"/>
</dbReference>
<dbReference type="PROSITE" id="PS50089">
    <property type="entry name" value="ZF_RING_2"/>
    <property type="match status" value="1"/>
</dbReference>
<organism evidence="8 9">
    <name type="scientific">Glomerella acutata</name>
    <name type="common">Colletotrichum acutatum</name>
    <dbReference type="NCBI Taxonomy" id="27357"/>
    <lineage>
        <taxon>Eukaryota</taxon>
        <taxon>Fungi</taxon>
        <taxon>Dikarya</taxon>
        <taxon>Ascomycota</taxon>
        <taxon>Pezizomycotina</taxon>
        <taxon>Sordariomycetes</taxon>
        <taxon>Hypocreomycetidae</taxon>
        <taxon>Glomerellales</taxon>
        <taxon>Glomerellaceae</taxon>
        <taxon>Colletotrichum</taxon>
        <taxon>Colletotrichum acutatum species complex</taxon>
    </lineage>
</organism>
<evidence type="ECO:0000256" key="3">
    <source>
        <dbReference type="ARBA" id="ARBA00022833"/>
    </source>
</evidence>
<evidence type="ECO:0000256" key="5">
    <source>
        <dbReference type="SAM" id="MobiDB-lite"/>
    </source>
</evidence>
<dbReference type="EMBL" id="JAHMHS010000028">
    <property type="protein sequence ID" value="KAK1726991.1"/>
    <property type="molecule type" value="Genomic_DNA"/>
</dbReference>
<reference evidence="8" key="1">
    <citation type="submission" date="2021-12" db="EMBL/GenBank/DDBJ databases">
        <title>Comparative genomics, transcriptomics and evolutionary studies reveal genomic signatures of adaptation to plant cell wall in hemibiotrophic fungi.</title>
        <authorList>
            <consortium name="DOE Joint Genome Institute"/>
            <person name="Baroncelli R."/>
            <person name="Diaz J.F."/>
            <person name="Benocci T."/>
            <person name="Peng M."/>
            <person name="Battaglia E."/>
            <person name="Haridas S."/>
            <person name="Andreopoulos W."/>
            <person name="Labutti K."/>
            <person name="Pangilinan J."/>
            <person name="Floch G.L."/>
            <person name="Makela M.R."/>
            <person name="Henrissat B."/>
            <person name="Grigoriev I.V."/>
            <person name="Crouch J.A."/>
            <person name="De Vries R.P."/>
            <person name="Sukno S.A."/>
            <person name="Thon M.R."/>
        </authorList>
    </citation>
    <scope>NUCLEOTIDE SEQUENCE</scope>
    <source>
        <strain evidence="8">CBS 112980</strain>
    </source>
</reference>
<evidence type="ECO:0000256" key="1">
    <source>
        <dbReference type="ARBA" id="ARBA00022723"/>
    </source>
</evidence>
<dbReference type="GO" id="GO:0008270">
    <property type="term" value="F:zinc ion binding"/>
    <property type="evidence" value="ECO:0007669"/>
    <property type="project" value="UniProtKB-KW"/>
</dbReference>
<evidence type="ECO:0008006" key="10">
    <source>
        <dbReference type="Google" id="ProtNLM"/>
    </source>
</evidence>
<feature type="region of interest" description="Disordered" evidence="5">
    <location>
        <begin position="21"/>
        <end position="60"/>
    </location>
</feature>